<evidence type="ECO:0000313" key="9">
    <source>
        <dbReference type="Proteomes" id="UP000184420"/>
    </source>
</evidence>
<dbReference type="InterPro" id="IPR011990">
    <property type="entry name" value="TPR-like_helical_dom_sf"/>
</dbReference>
<dbReference type="PROSITE" id="PS51257">
    <property type="entry name" value="PROKAR_LIPOPROTEIN"/>
    <property type="match status" value="1"/>
</dbReference>
<dbReference type="GO" id="GO:0009279">
    <property type="term" value="C:cell outer membrane"/>
    <property type="evidence" value="ECO:0007669"/>
    <property type="project" value="UniProtKB-SubCell"/>
</dbReference>
<keyword evidence="9" id="KW-1185">Reference proteome</keyword>
<feature type="signal peptide" evidence="6">
    <location>
        <begin position="1"/>
        <end position="18"/>
    </location>
</feature>
<dbReference type="Gene3D" id="1.25.40.390">
    <property type="match status" value="1"/>
</dbReference>
<comment type="subcellular location">
    <subcellularLocation>
        <location evidence="1">Cell outer membrane</location>
    </subcellularLocation>
</comment>
<dbReference type="Pfam" id="PF07980">
    <property type="entry name" value="SusD_RagB"/>
    <property type="match status" value="1"/>
</dbReference>
<evidence type="ECO:0000259" key="7">
    <source>
        <dbReference type="Pfam" id="PF07980"/>
    </source>
</evidence>
<dbReference type="EMBL" id="FRBL01000006">
    <property type="protein sequence ID" value="SHM03305.1"/>
    <property type="molecule type" value="Genomic_DNA"/>
</dbReference>
<feature type="chain" id="PRO_5012364695" evidence="6">
    <location>
        <begin position="19"/>
        <end position="601"/>
    </location>
</feature>
<evidence type="ECO:0000256" key="4">
    <source>
        <dbReference type="ARBA" id="ARBA00023136"/>
    </source>
</evidence>
<gene>
    <name evidence="8" type="ORF">SAMN05444266_106138</name>
</gene>
<protein>
    <submittedName>
        <fullName evidence="8">Starch-binding associating with outer membrane</fullName>
    </submittedName>
</protein>
<evidence type="ECO:0000313" key="8">
    <source>
        <dbReference type="EMBL" id="SHM03305.1"/>
    </source>
</evidence>
<comment type="similarity">
    <text evidence="2">Belongs to the SusD family.</text>
</comment>
<keyword evidence="3 6" id="KW-0732">Signal</keyword>
<evidence type="ECO:0000256" key="3">
    <source>
        <dbReference type="ARBA" id="ARBA00022729"/>
    </source>
</evidence>
<evidence type="ECO:0000256" key="2">
    <source>
        <dbReference type="ARBA" id="ARBA00006275"/>
    </source>
</evidence>
<keyword evidence="5" id="KW-0998">Cell outer membrane</keyword>
<reference evidence="8 9" key="1">
    <citation type="submission" date="2016-11" db="EMBL/GenBank/DDBJ databases">
        <authorList>
            <person name="Jaros S."/>
            <person name="Januszkiewicz K."/>
            <person name="Wedrychowicz H."/>
        </authorList>
    </citation>
    <scope>NUCLEOTIDE SEQUENCE [LARGE SCALE GENOMIC DNA]</scope>
    <source>
        <strain evidence="8 9">DSM 27406</strain>
    </source>
</reference>
<evidence type="ECO:0000256" key="5">
    <source>
        <dbReference type="ARBA" id="ARBA00023237"/>
    </source>
</evidence>
<keyword evidence="4" id="KW-0472">Membrane</keyword>
<dbReference type="STRING" id="1419482.SAMN05444266_106138"/>
<feature type="domain" description="RagB/SusD" evidence="7">
    <location>
        <begin position="297"/>
        <end position="601"/>
    </location>
</feature>
<dbReference type="Proteomes" id="UP000184420">
    <property type="component" value="Unassembled WGS sequence"/>
</dbReference>
<dbReference type="AlphaFoldDB" id="A0A1M7FH58"/>
<proteinExistence type="inferred from homology"/>
<name>A0A1M7FH58_9BACT</name>
<dbReference type="RefSeq" id="WP_073083831.1">
    <property type="nucleotide sequence ID" value="NZ_FRBL01000006.1"/>
</dbReference>
<evidence type="ECO:0000256" key="1">
    <source>
        <dbReference type="ARBA" id="ARBA00004442"/>
    </source>
</evidence>
<sequence length="601" mass="67500">MKKTTSYILLLAAGFWTASCNKEFLQKNPQTSIVPDAYFGSPKDLETYSNSFYAAATYATDDINSDNISYYSQAGELDLMMEGGLNATTVGNTGWNDWGRLRSYNYLLDNAHKATGDTALIHHYIGITRFFRAKFYFDKLARYSDVPWYSHVLSNIDSALYAPRSPRTLIADSIMADLRYAITYIKPDEGNRTRISKWTALALMSRFGLFEGTFRKYHPELKLQETATPFLEAAVTASQELINSGRFQVYNTGKGALDYRALFVSSTLASNREMIQWFECQQALKVGNNTHAVLGWTWSISNSLVETYLMKDGTPFTSQPDYNKKGFVEVFANRDPRLAETVAYPGFSTTNDDKYYIPKPNLGGFDQLKFYPRDPAQRQGWDANYTSLPLYRYAEVLLNYAEAKAELGSLTQDDLTNSVNKLRARVQMPDLLMANANANPDPVQAAAYSNVSGGNKGVLLEIRRERRVEMACEGLRLNDLNRWAAAAGMEQAQQGMYVPALGPMDITGDGIADIAILATPNDTASLAGLPPAVKQSISRYALKDVNGKENNFYLDNNTSGHISFTRYRDNKRKFVAPQYYYRPISFSEVVLNPNLTQIQGW</sequence>
<evidence type="ECO:0000256" key="6">
    <source>
        <dbReference type="SAM" id="SignalP"/>
    </source>
</evidence>
<dbReference type="InterPro" id="IPR012944">
    <property type="entry name" value="SusD_RagB_dom"/>
</dbReference>
<accession>A0A1M7FH58</accession>
<dbReference type="SUPFAM" id="SSF48452">
    <property type="entry name" value="TPR-like"/>
    <property type="match status" value="1"/>
</dbReference>
<organism evidence="8 9">
    <name type="scientific">Chitinophaga jiangningensis</name>
    <dbReference type="NCBI Taxonomy" id="1419482"/>
    <lineage>
        <taxon>Bacteria</taxon>
        <taxon>Pseudomonadati</taxon>
        <taxon>Bacteroidota</taxon>
        <taxon>Chitinophagia</taxon>
        <taxon>Chitinophagales</taxon>
        <taxon>Chitinophagaceae</taxon>
        <taxon>Chitinophaga</taxon>
    </lineage>
</organism>